<evidence type="ECO:0000256" key="1">
    <source>
        <dbReference type="ARBA" id="ARBA00010566"/>
    </source>
</evidence>
<dbReference type="GO" id="GO:0005975">
    <property type="term" value="P:carbohydrate metabolic process"/>
    <property type="evidence" value="ECO:0007669"/>
    <property type="project" value="TreeGrafter"/>
</dbReference>
<dbReference type="Gene3D" id="1.10.580.10">
    <property type="entry name" value="Citrate Synthase, domain 1"/>
    <property type="match status" value="1"/>
</dbReference>
<dbReference type="AlphaFoldDB" id="A0A9W5WVH7"/>
<dbReference type="InterPro" id="IPR016142">
    <property type="entry name" value="Citrate_synth-like_lrg_a-sub"/>
</dbReference>
<evidence type="ECO:0000313" key="5">
    <source>
        <dbReference type="Proteomes" id="UP001057455"/>
    </source>
</evidence>
<dbReference type="InterPro" id="IPR019810">
    <property type="entry name" value="Citrate_synthase_AS"/>
</dbReference>
<accession>A0A9W5WVH7</accession>
<dbReference type="Gene3D" id="1.10.230.10">
    <property type="entry name" value="Cytochrome P450-Terp, domain 2"/>
    <property type="match status" value="1"/>
</dbReference>
<dbReference type="PANTHER" id="PTHR11739:SF8">
    <property type="entry name" value="CITRATE SYNTHASE, MITOCHONDRIAL"/>
    <property type="match status" value="1"/>
</dbReference>
<keyword evidence="2 3" id="KW-0808">Transferase</keyword>
<dbReference type="PRINTS" id="PR00143">
    <property type="entry name" value="CITRTSNTHASE"/>
</dbReference>
<comment type="similarity">
    <text evidence="1 3">Belongs to the citrate synthase family.</text>
</comment>
<dbReference type="GO" id="GO:0005759">
    <property type="term" value="C:mitochondrial matrix"/>
    <property type="evidence" value="ECO:0007669"/>
    <property type="project" value="TreeGrafter"/>
</dbReference>
<dbReference type="Proteomes" id="UP001057455">
    <property type="component" value="Unassembled WGS sequence"/>
</dbReference>
<evidence type="ECO:0000256" key="3">
    <source>
        <dbReference type="RuleBase" id="RU000441"/>
    </source>
</evidence>
<dbReference type="InterPro" id="IPR016143">
    <property type="entry name" value="Citrate_synth-like_sm_a-sub"/>
</dbReference>
<dbReference type="InterPro" id="IPR002020">
    <property type="entry name" value="Citrate_synthase"/>
</dbReference>
<evidence type="ECO:0000313" key="4">
    <source>
        <dbReference type="EMBL" id="GFE54973.1"/>
    </source>
</evidence>
<name>A0A9W5WVH7_BABOV</name>
<dbReference type="PANTHER" id="PTHR11739">
    <property type="entry name" value="CITRATE SYNTHASE"/>
    <property type="match status" value="1"/>
</dbReference>
<reference evidence="4" key="1">
    <citation type="submission" date="2019-12" db="EMBL/GenBank/DDBJ databases">
        <title>Genome sequence of Babesia ovis.</title>
        <authorList>
            <person name="Yamagishi J."/>
            <person name="Sevinc F."/>
            <person name="Xuan X."/>
        </authorList>
    </citation>
    <scope>NUCLEOTIDE SEQUENCE</scope>
    <source>
        <strain evidence="4">Selcuk</strain>
    </source>
</reference>
<dbReference type="Pfam" id="PF00285">
    <property type="entry name" value="Citrate_synt"/>
    <property type="match status" value="1"/>
</dbReference>
<evidence type="ECO:0000256" key="2">
    <source>
        <dbReference type="ARBA" id="ARBA00022679"/>
    </source>
</evidence>
<dbReference type="GO" id="GO:0046912">
    <property type="term" value="F:acyltransferase activity, acyl groups converted into alkyl on transfer"/>
    <property type="evidence" value="ECO:0007669"/>
    <property type="project" value="InterPro"/>
</dbReference>
<dbReference type="OrthoDB" id="8017587at2759"/>
<dbReference type="SUPFAM" id="SSF48256">
    <property type="entry name" value="Citrate synthase"/>
    <property type="match status" value="1"/>
</dbReference>
<organism evidence="4 5">
    <name type="scientific">Babesia ovis</name>
    <dbReference type="NCBI Taxonomy" id="5869"/>
    <lineage>
        <taxon>Eukaryota</taxon>
        <taxon>Sar</taxon>
        <taxon>Alveolata</taxon>
        <taxon>Apicomplexa</taxon>
        <taxon>Aconoidasida</taxon>
        <taxon>Piroplasmida</taxon>
        <taxon>Babesiidae</taxon>
        <taxon>Babesia</taxon>
    </lineage>
</organism>
<dbReference type="InterPro" id="IPR036969">
    <property type="entry name" value="Citrate_synthase_sf"/>
</dbReference>
<dbReference type="NCBIfam" id="NF007128">
    <property type="entry name" value="PRK09569.1"/>
    <property type="match status" value="1"/>
</dbReference>
<proteinExistence type="inferred from homology"/>
<dbReference type="PROSITE" id="PS00480">
    <property type="entry name" value="CITRATE_SYNTHASE"/>
    <property type="match status" value="1"/>
</dbReference>
<dbReference type="GO" id="GO:0006099">
    <property type="term" value="P:tricarboxylic acid cycle"/>
    <property type="evidence" value="ECO:0007669"/>
    <property type="project" value="TreeGrafter"/>
</dbReference>
<gene>
    <name evidence="4" type="ORF">BaOVIS_023770</name>
</gene>
<keyword evidence="5" id="KW-1185">Reference proteome</keyword>
<sequence>MSIWRESINLTKCSKSSTAMTVRTYQRFGIPLYGESSCCHSYNKLIQSKFGSISKQSAQNAQAITRADAKTDVKSPSTPNVWSGSLSQTFVRQHVSTYTKKITEPFKKSQFTAFHSDKKSGILYKQPNGYPTLMDGCGNASFATQATGSNKDWDDSCMELLCSKINDLLQVKLPQVTELRTKYGHTKIGDITICQVLGGMRDMVGMNCETSHLDPNTGITYRGLTIPQILEQLPGATAGSMCPYAESALWLLLTGQVPTHEEANMLSKELARRARIPPYVFKVLDQLPIDTHPMTQYIVAISALQTGSVFRKAYNEKKYRRDNAWNLALEDALTLIAQNPLIVGYIYRRTFVDNTITDGRGMVYDADLDYGANLAKLIGNDTPEFRDMMRLYITVHADHEGGNVSAHSALLIGSALTDPYFCFAGALAGLSGPLHGLANQECLSWLNNLVAELKGQEINVENVTKFAQDTLKNGQVIPGYGHAVLRVEDPRHTAFVQFAHSKFPDDPLVKVLDVCLQAIPPVLQATGKVKSPHPNVDCSTGVLLSRFGITQPDMYTVFFGISRAIGIMSQLVWSRALRMPIERPKSHTVDQLMEMCKE</sequence>
<comment type="caution">
    <text evidence="4">The sequence shown here is derived from an EMBL/GenBank/DDBJ whole genome shotgun (WGS) entry which is preliminary data.</text>
</comment>
<dbReference type="EMBL" id="BLIY01000017">
    <property type="protein sequence ID" value="GFE54973.1"/>
    <property type="molecule type" value="Genomic_DNA"/>
</dbReference>
<protein>
    <recommendedName>
        <fullName evidence="3">Citrate synthase</fullName>
    </recommendedName>
</protein>